<organism evidence="6 7">
    <name type="scientific">Antarcticibacterium arcticum</name>
    <dbReference type="NCBI Taxonomy" id="2585771"/>
    <lineage>
        <taxon>Bacteria</taxon>
        <taxon>Pseudomonadati</taxon>
        <taxon>Bacteroidota</taxon>
        <taxon>Flavobacteriia</taxon>
        <taxon>Flavobacteriales</taxon>
        <taxon>Flavobacteriaceae</taxon>
        <taxon>Antarcticibacterium</taxon>
    </lineage>
</organism>
<comment type="function">
    <text evidence="4">Catalyzes the transfer of a formyl group from 10-formyltetrahydrofolate to 5-phospho-ribosyl-glycinamide (GAR), producing 5-phospho-ribosyl-N-formylglycinamide (FGAR) and tetrahydrofolate.</text>
</comment>
<gene>
    <name evidence="4" type="primary">purN</name>
    <name evidence="6" type="ORF">FK178_11930</name>
</gene>
<dbReference type="EMBL" id="CP042476">
    <property type="protein sequence ID" value="QED38381.1"/>
    <property type="molecule type" value="Genomic_DNA"/>
</dbReference>
<comment type="pathway">
    <text evidence="1 4">Purine metabolism; IMP biosynthesis via de novo pathway; N(2)-formyl-N(1)-(5-phospho-D-ribosyl)glycinamide from N(1)-(5-phospho-D-ribosyl)glycinamide (10-formyl THF route): step 1/1.</text>
</comment>
<feature type="active site" description="Proton donor" evidence="4">
    <location>
        <position position="112"/>
    </location>
</feature>
<dbReference type="GO" id="GO:0006189">
    <property type="term" value="P:'de novo' IMP biosynthetic process"/>
    <property type="evidence" value="ECO:0007669"/>
    <property type="project" value="UniProtKB-UniRule"/>
</dbReference>
<feature type="binding site" evidence="4">
    <location>
        <position position="110"/>
    </location>
    <ligand>
        <name>(6R)-10-formyltetrahydrofolate</name>
        <dbReference type="ChEBI" id="CHEBI:195366"/>
    </ligand>
</feature>
<evidence type="ECO:0000313" key="6">
    <source>
        <dbReference type="EMBL" id="QED38381.1"/>
    </source>
</evidence>
<keyword evidence="3 4" id="KW-0658">Purine biosynthesis</keyword>
<dbReference type="InterPro" id="IPR036477">
    <property type="entry name" value="Formyl_transf_N_sf"/>
</dbReference>
<sequence>MNSSNPISPKKLVIFASGSGTNAENIIKYFKNSGTAEVVAVLSNNKGAKVLKRAYDLDVKALHFDRDAFYNTQEVHHVLKDMKPDLIILAGFLWLFPENILKSFPNKVINLHPALLPKFGGKGMYGEAVHKAVLEHKEKETGITIHYVNPKYDEGNIIFQDSFEINPEMTHMDIATRIHELEYRHLPVVIENLLNSQV</sequence>
<dbReference type="HAMAP" id="MF_01930">
    <property type="entry name" value="PurN"/>
    <property type="match status" value="1"/>
</dbReference>
<protein>
    <recommendedName>
        <fullName evidence="4">Phosphoribosylglycinamide formyltransferase</fullName>
        <ecNumber evidence="4">2.1.2.2</ecNumber>
    </recommendedName>
    <alternativeName>
        <fullName evidence="4">5'-phosphoribosylglycinamide transformylase</fullName>
    </alternativeName>
    <alternativeName>
        <fullName evidence="4">GAR transformylase</fullName>
        <shortName evidence="4">GART</shortName>
    </alternativeName>
</protein>
<comment type="similarity">
    <text evidence="4">Belongs to the GART family.</text>
</comment>
<accession>A0A5B8YLE8</accession>
<evidence type="ECO:0000256" key="4">
    <source>
        <dbReference type="HAMAP-Rule" id="MF_01930"/>
    </source>
</evidence>
<dbReference type="PANTHER" id="PTHR43369:SF2">
    <property type="entry name" value="PHOSPHORIBOSYLGLYCINAMIDE FORMYLTRANSFERASE"/>
    <property type="match status" value="1"/>
</dbReference>
<comment type="caution">
    <text evidence="4">Lacks conserved residue(s) required for the propagation of feature annotation.</text>
</comment>
<proteinExistence type="inferred from homology"/>
<evidence type="ECO:0000256" key="1">
    <source>
        <dbReference type="ARBA" id="ARBA00005054"/>
    </source>
</evidence>
<comment type="catalytic activity">
    <reaction evidence="4">
        <text>N(1)-(5-phospho-beta-D-ribosyl)glycinamide + (6R)-10-formyltetrahydrofolate = N(2)-formyl-N(1)-(5-phospho-beta-D-ribosyl)glycinamide + (6S)-5,6,7,8-tetrahydrofolate + H(+)</text>
        <dbReference type="Rhea" id="RHEA:15053"/>
        <dbReference type="ChEBI" id="CHEBI:15378"/>
        <dbReference type="ChEBI" id="CHEBI:57453"/>
        <dbReference type="ChEBI" id="CHEBI:143788"/>
        <dbReference type="ChEBI" id="CHEBI:147286"/>
        <dbReference type="ChEBI" id="CHEBI:195366"/>
        <dbReference type="EC" id="2.1.2.2"/>
    </reaction>
</comment>
<dbReference type="SUPFAM" id="SSF53328">
    <property type="entry name" value="Formyltransferase"/>
    <property type="match status" value="1"/>
</dbReference>
<dbReference type="RefSeq" id="WP_146835398.1">
    <property type="nucleotide sequence ID" value="NZ_CP042476.1"/>
</dbReference>
<feature type="binding site" evidence="4">
    <location>
        <begin position="20"/>
        <end position="22"/>
    </location>
    <ligand>
        <name>N(1)-(5-phospho-beta-D-ribosyl)glycinamide</name>
        <dbReference type="ChEBI" id="CHEBI:143788"/>
    </ligand>
</feature>
<evidence type="ECO:0000313" key="7">
    <source>
        <dbReference type="Proteomes" id="UP000321954"/>
    </source>
</evidence>
<dbReference type="PANTHER" id="PTHR43369">
    <property type="entry name" value="PHOSPHORIBOSYLGLYCINAMIDE FORMYLTRANSFERASE"/>
    <property type="match status" value="1"/>
</dbReference>
<evidence type="ECO:0000259" key="5">
    <source>
        <dbReference type="Pfam" id="PF00551"/>
    </source>
</evidence>
<dbReference type="GO" id="GO:0004644">
    <property type="term" value="F:phosphoribosylglycinamide formyltransferase activity"/>
    <property type="evidence" value="ECO:0007669"/>
    <property type="project" value="UniProtKB-UniRule"/>
</dbReference>
<dbReference type="GO" id="GO:0005829">
    <property type="term" value="C:cytosol"/>
    <property type="evidence" value="ECO:0007669"/>
    <property type="project" value="TreeGrafter"/>
</dbReference>
<name>A0A5B8YLE8_9FLAO</name>
<feature type="binding site" evidence="4">
    <location>
        <position position="66"/>
    </location>
    <ligand>
        <name>(6R)-10-formyltetrahydrofolate</name>
        <dbReference type="ChEBI" id="CHEBI:195366"/>
    </ligand>
</feature>
<keyword evidence="2 4" id="KW-0808">Transferase</keyword>
<dbReference type="Gene3D" id="3.40.50.170">
    <property type="entry name" value="Formyl transferase, N-terminal domain"/>
    <property type="match status" value="1"/>
</dbReference>
<dbReference type="Proteomes" id="UP000321954">
    <property type="component" value="Chromosome"/>
</dbReference>
<evidence type="ECO:0000256" key="2">
    <source>
        <dbReference type="ARBA" id="ARBA00022679"/>
    </source>
</evidence>
<dbReference type="InterPro" id="IPR002376">
    <property type="entry name" value="Formyl_transf_N"/>
</dbReference>
<dbReference type="Pfam" id="PF00551">
    <property type="entry name" value="Formyl_trans_N"/>
    <property type="match status" value="1"/>
</dbReference>
<dbReference type="OrthoDB" id="9806170at2"/>
<evidence type="ECO:0000256" key="3">
    <source>
        <dbReference type="ARBA" id="ARBA00022755"/>
    </source>
</evidence>
<feature type="domain" description="Formyl transferase N-terminal" evidence="5">
    <location>
        <begin position="10"/>
        <end position="190"/>
    </location>
</feature>
<reference evidence="6 7" key="1">
    <citation type="submission" date="2019-08" db="EMBL/GenBank/DDBJ databases">
        <title>Antarcticibacterium arcticum sp. nov., a bacterium isolated from marine sediment of the Canadian Beaufort Sea.</title>
        <authorList>
            <person name="Lee Y.M."/>
            <person name="Baek K."/>
            <person name="Lee D.-H."/>
            <person name="Shin S.C."/>
            <person name="Jin Y.K."/>
            <person name="Park Y."/>
        </authorList>
    </citation>
    <scope>NUCLEOTIDE SEQUENCE [LARGE SCALE GENOMIC DNA]</scope>
    <source>
        <strain evidence="6 7">PAMC 28998</strain>
    </source>
</reference>
<keyword evidence="7" id="KW-1185">Reference proteome</keyword>
<dbReference type="UniPathway" id="UPA00074">
    <property type="reaction ID" value="UER00126"/>
</dbReference>
<dbReference type="AlphaFoldDB" id="A0A5B8YLE8"/>
<dbReference type="InterPro" id="IPR004607">
    <property type="entry name" value="GART"/>
</dbReference>
<feature type="site" description="Raises pKa of active site His" evidence="4">
    <location>
        <position position="153"/>
    </location>
</feature>
<dbReference type="EC" id="2.1.2.2" evidence="4"/>
<dbReference type="CDD" id="cd08645">
    <property type="entry name" value="FMT_core_GART"/>
    <property type="match status" value="1"/>
</dbReference>
<dbReference type="KEGG" id="anp:FK178_11930"/>